<sequence>MGSGRAGPGMVDPRDVPVGDVYITLDEVRIVLDRQGRRCVRCGAPLRPGLTYFDLRRPVICGGSRTPGNVEALCPSCHRRHMRRIRELLAMHQRR</sequence>
<dbReference type="GO" id="GO:0008270">
    <property type="term" value="F:zinc ion binding"/>
    <property type="evidence" value="ECO:0007669"/>
    <property type="project" value="InterPro"/>
</dbReference>
<evidence type="ECO:0000259" key="1">
    <source>
        <dbReference type="Pfam" id="PF01844"/>
    </source>
</evidence>
<protein>
    <submittedName>
        <fullName evidence="2">HNH endonuclease signature motif containing protein</fullName>
    </submittedName>
</protein>
<organism evidence="2 3">
    <name type="scientific">Methanoculleus receptaculi</name>
    <dbReference type="NCBI Taxonomy" id="394967"/>
    <lineage>
        <taxon>Archaea</taxon>
        <taxon>Methanobacteriati</taxon>
        <taxon>Methanobacteriota</taxon>
        <taxon>Stenosarchaea group</taxon>
        <taxon>Methanomicrobia</taxon>
        <taxon>Methanomicrobiales</taxon>
        <taxon>Methanomicrobiaceae</taxon>
        <taxon>Methanoculleus</taxon>
    </lineage>
</organism>
<dbReference type="Pfam" id="PF01844">
    <property type="entry name" value="HNH"/>
    <property type="match status" value="1"/>
</dbReference>
<reference evidence="2 3" key="1">
    <citation type="submission" date="2023-10" db="EMBL/GenBank/DDBJ databases">
        <title>The complete genome sequence of Methanoculleus receptaculi DSM 18860.</title>
        <authorList>
            <person name="Lai S.-J."/>
            <person name="You Y.-T."/>
            <person name="Chen S.-C."/>
        </authorList>
    </citation>
    <scope>NUCLEOTIDE SEQUENCE [LARGE SCALE GENOMIC DNA]</scope>
    <source>
        <strain evidence="2 3">DSM 18860</strain>
    </source>
</reference>
<dbReference type="GeneID" id="85732341"/>
<dbReference type="Proteomes" id="UP001305652">
    <property type="component" value="Chromosome"/>
</dbReference>
<dbReference type="AlphaFoldDB" id="A0AAX4FWX9"/>
<evidence type="ECO:0000313" key="3">
    <source>
        <dbReference type="Proteomes" id="UP001305652"/>
    </source>
</evidence>
<dbReference type="InterPro" id="IPR003615">
    <property type="entry name" value="HNH_nuc"/>
</dbReference>
<dbReference type="Gene3D" id="1.10.30.50">
    <property type="match status" value="1"/>
</dbReference>
<dbReference type="KEGG" id="mrc:R6Y96_04250"/>
<feature type="domain" description="HNH" evidence="1">
    <location>
        <begin position="39"/>
        <end position="81"/>
    </location>
</feature>
<name>A0AAX4FWX9_9EURY</name>
<dbReference type="RefSeq" id="WP_318622285.1">
    <property type="nucleotide sequence ID" value="NZ_CP137642.1"/>
</dbReference>
<evidence type="ECO:0000313" key="2">
    <source>
        <dbReference type="EMBL" id="WOX58453.1"/>
    </source>
</evidence>
<accession>A0AAX4FWX9</accession>
<keyword evidence="3" id="KW-1185">Reference proteome</keyword>
<dbReference type="CDD" id="cd00085">
    <property type="entry name" value="HNHc"/>
    <property type="match status" value="1"/>
</dbReference>
<dbReference type="GO" id="GO:0004519">
    <property type="term" value="F:endonuclease activity"/>
    <property type="evidence" value="ECO:0007669"/>
    <property type="project" value="UniProtKB-KW"/>
</dbReference>
<dbReference type="InterPro" id="IPR002711">
    <property type="entry name" value="HNH"/>
</dbReference>
<dbReference type="GO" id="GO:0003676">
    <property type="term" value="F:nucleic acid binding"/>
    <property type="evidence" value="ECO:0007669"/>
    <property type="project" value="InterPro"/>
</dbReference>
<keyword evidence="2" id="KW-0255">Endonuclease</keyword>
<gene>
    <name evidence="2" type="ORF">R6Y96_04250</name>
</gene>
<proteinExistence type="predicted"/>
<keyword evidence="2" id="KW-0378">Hydrolase</keyword>
<dbReference type="EMBL" id="CP137642">
    <property type="protein sequence ID" value="WOX58453.1"/>
    <property type="molecule type" value="Genomic_DNA"/>
</dbReference>
<keyword evidence="2" id="KW-0540">Nuclease</keyword>